<proteinExistence type="inferred from homology"/>
<keyword evidence="8" id="KW-0049">Antioxidant</keyword>
<dbReference type="EC" id="1.11.1.26" evidence="4"/>
<dbReference type="FunFam" id="3.40.30.10:FF:000002">
    <property type="entry name" value="Alkyl hydroperoxide reductase C"/>
    <property type="match status" value="1"/>
</dbReference>
<evidence type="ECO:0000256" key="4">
    <source>
        <dbReference type="ARBA" id="ARBA00013021"/>
    </source>
</evidence>
<evidence type="ECO:0000256" key="1">
    <source>
        <dbReference type="ARBA" id="ARBA00004496"/>
    </source>
</evidence>
<dbReference type="Gene3D" id="3.40.30.10">
    <property type="entry name" value="Glutaredoxin"/>
    <property type="match status" value="1"/>
</dbReference>
<dbReference type="AlphaFoldDB" id="A0A7X0SM29"/>
<accession>A0A7X0SM29</accession>
<keyword evidence="10" id="KW-1015">Disulfide bond</keyword>
<evidence type="ECO:0000256" key="7">
    <source>
        <dbReference type="ARBA" id="ARBA00022559"/>
    </source>
</evidence>
<dbReference type="InterPro" id="IPR036249">
    <property type="entry name" value="Thioredoxin-like_sf"/>
</dbReference>
<dbReference type="RefSeq" id="WP_185128999.1">
    <property type="nucleotide sequence ID" value="NZ_JACJVO010000011.1"/>
</dbReference>
<dbReference type="GO" id="GO:0042744">
    <property type="term" value="P:hydrogen peroxide catabolic process"/>
    <property type="evidence" value="ECO:0007669"/>
    <property type="project" value="TreeGrafter"/>
</dbReference>
<dbReference type="InterPro" id="IPR024706">
    <property type="entry name" value="Peroxiredoxin_AhpC-typ"/>
</dbReference>
<reference evidence="17 18" key="1">
    <citation type="submission" date="2020-08" db="EMBL/GenBank/DDBJ databases">
        <title>Cohnella phylogeny.</title>
        <authorList>
            <person name="Dunlap C."/>
        </authorList>
    </citation>
    <scope>NUCLEOTIDE SEQUENCE [LARGE SCALE GENOMIC DNA]</scope>
    <source>
        <strain evidence="17 18">CBP 2801</strain>
    </source>
</reference>
<evidence type="ECO:0000256" key="8">
    <source>
        <dbReference type="ARBA" id="ARBA00022862"/>
    </source>
</evidence>
<keyword evidence="7" id="KW-0575">Peroxidase</keyword>
<dbReference type="PANTHER" id="PTHR10681:SF121">
    <property type="entry name" value="ALKYL HYDROPEROXIDE REDUCTASE C"/>
    <property type="match status" value="1"/>
</dbReference>
<dbReference type="InterPro" id="IPR000866">
    <property type="entry name" value="AhpC/TSA"/>
</dbReference>
<feature type="domain" description="Thioredoxin" evidence="16">
    <location>
        <begin position="13"/>
        <end position="173"/>
    </location>
</feature>
<comment type="subcellular location">
    <subcellularLocation>
        <location evidence="1">Cytoplasm</location>
    </subcellularLocation>
</comment>
<protein>
    <recommendedName>
        <fullName evidence="5">Alkyl hydroperoxide reductase C</fullName>
        <ecNumber evidence="4">1.11.1.26</ecNumber>
    </recommendedName>
    <alternativeName>
        <fullName evidence="12">Peroxiredoxin</fullName>
    </alternativeName>
    <alternativeName>
        <fullName evidence="13">Thioredoxin peroxidase</fullName>
    </alternativeName>
</protein>
<sequence>MSINVQTVPYPFAKVGQPAPAFKLPSTKNLDTLEETVSLDDYRGQWLVLFFWPYDFTFVCPTEIRGFSDSYEQFKELGCEIVGASVDSVYTHRAWIQTPVEQNGIGDIKFPIASDFTKETAHQYGILDDASGAAHRGLFIIDPEGVIRYQVVTDMNVGRSVDETLRILQALQSGGLCPVDWKPGQRTLG</sequence>
<evidence type="ECO:0000256" key="13">
    <source>
        <dbReference type="ARBA" id="ARBA00032824"/>
    </source>
</evidence>
<keyword evidence="18" id="KW-1185">Reference proteome</keyword>
<dbReference type="InterPro" id="IPR013766">
    <property type="entry name" value="Thioredoxin_domain"/>
</dbReference>
<gene>
    <name evidence="17" type="ORF">H7C18_10430</name>
</gene>
<dbReference type="PANTHER" id="PTHR10681">
    <property type="entry name" value="THIOREDOXIN PEROXIDASE"/>
    <property type="match status" value="1"/>
</dbReference>
<evidence type="ECO:0000256" key="3">
    <source>
        <dbReference type="ARBA" id="ARBA00011654"/>
    </source>
</evidence>
<dbReference type="InterPro" id="IPR050217">
    <property type="entry name" value="Peroxiredoxin"/>
</dbReference>
<dbReference type="GO" id="GO:0008379">
    <property type="term" value="F:thioredoxin peroxidase activity"/>
    <property type="evidence" value="ECO:0007669"/>
    <property type="project" value="TreeGrafter"/>
</dbReference>
<evidence type="ECO:0000256" key="2">
    <source>
        <dbReference type="ARBA" id="ARBA00009796"/>
    </source>
</evidence>
<keyword evidence="9" id="KW-0560">Oxidoreductase</keyword>
<evidence type="ECO:0000256" key="6">
    <source>
        <dbReference type="ARBA" id="ARBA00022490"/>
    </source>
</evidence>
<dbReference type="GO" id="GO:0102039">
    <property type="term" value="F:NADH-dependent peroxiredoxin activity"/>
    <property type="evidence" value="ECO:0007669"/>
    <property type="project" value="UniProtKB-EC"/>
</dbReference>
<dbReference type="CDD" id="cd03015">
    <property type="entry name" value="PRX_Typ2cys"/>
    <property type="match status" value="1"/>
</dbReference>
<evidence type="ECO:0000313" key="17">
    <source>
        <dbReference type="EMBL" id="MBB6731324.1"/>
    </source>
</evidence>
<dbReference type="Proteomes" id="UP000564644">
    <property type="component" value="Unassembled WGS sequence"/>
</dbReference>
<organism evidence="17 18">
    <name type="scientific">Cohnella zeiphila</name>
    <dbReference type="NCBI Taxonomy" id="2761120"/>
    <lineage>
        <taxon>Bacteria</taxon>
        <taxon>Bacillati</taxon>
        <taxon>Bacillota</taxon>
        <taxon>Bacilli</taxon>
        <taxon>Bacillales</taxon>
        <taxon>Paenibacillaceae</taxon>
        <taxon>Cohnella</taxon>
    </lineage>
</organism>
<dbReference type="PROSITE" id="PS51352">
    <property type="entry name" value="THIOREDOXIN_2"/>
    <property type="match status" value="1"/>
</dbReference>
<comment type="caution">
    <text evidence="17">The sequence shown here is derived from an EMBL/GenBank/DDBJ whole genome shotgun (WGS) entry which is preliminary data.</text>
</comment>
<name>A0A7X0SM29_9BACL</name>
<dbReference type="GO" id="GO:0033554">
    <property type="term" value="P:cellular response to stress"/>
    <property type="evidence" value="ECO:0007669"/>
    <property type="project" value="TreeGrafter"/>
</dbReference>
<evidence type="ECO:0000256" key="14">
    <source>
        <dbReference type="ARBA" id="ARBA00047572"/>
    </source>
</evidence>
<keyword evidence="6" id="KW-0963">Cytoplasm</keyword>
<dbReference type="EMBL" id="JACJVO010000011">
    <property type="protein sequence ID" value="MBB6731324.1"/>
    <property type="molecule type" value="Genomic_DNA"/>
</dbReference>
<evidence type="ECO:0000256" key="11">
    <source>
        <dbReference type="ARBA" id="ARBA00023284"/>
    </source>
</evidence>
<evidence type="ECO:0000256" key="9">
    <source>
        <dbReference type="ARBA" id="ARBA00023002"/>
    </source>
</evidence>
<dbReference type="SUPFAM" id="SSF52833">
    <property type="entry name" value="Thioredoxin-like"/>
    <property type="match status" value="1"/>
</dbReference>
<evidence type="ECO:0000256" key="10">
    <source>
        <dbReference type="ARBA" id="ARBA00023157"/>
    </source>
</evidence>
<comment type="catalytic activity">
    <reaction evidence="14">
        <text>a hydroperoxide + NADH + H(+) = an alcohol + NAD(+) + H2O</text>
        <dbReference type="Rhea" id="RHEA:62628"/>
        <dbReference type="ChEBI" id="CHEBI:15377"/>
        <dbReference type="ChEBI" id="CHEBI:15378"/>
        <dbReference type="ChEBI" id="CHEBI:30879"/>
        <dbReference type="ChEBI" id="CHEBI:35924"/>
        <dbReference type="ChEBI" id="CHEBI:57540"/>
        <dbReference type="ChEBI" id="CHEBI:57945"/>
        <dbReference type="EC" id="1.11.1.26"/>
    </reaction>
</comment>
<dbReference type="GO" id="GO:0045454">
    <property type="term" value="P:cell redox homeostasis"/>
    <property type="evidence" value="ECO:0007669"/>
    <property type="project" value="TreeGrafter"/>
</dbReference>
<evidence type="ECO:0000256" key="15">
    <source>
        <dbReference type="PIRSR" id="PIRSR000239-1"/>
    </source>
</evidence>
<dbReference type="GO" id="GO:0006979">
    <property type="term" value="P:response to oxidative stress"/>
    <property type="evidence" value="ECO:0007669"/>
    <property type="project" value="TreeGrafter"/>
</dbReference>
<dbReference type="Pfam" id="PF00578">
    <property type="entry name" value="AhpC-TSA"/>
    <property type="match status" value="1"/>
</dbReference>
<evidence type="ECO:0000313" key="18">
    <source>
        <dbReference type="Proteomes" id="UP000564644"/>
    </source>
</evidence>
<evidence type="ECO:0000256" key="5">
    <source>
        <dbReference type="ARBA" id="ARBA00017462"/>
    </source>
</evidence>
<comment type="similarity">
    <text evidence="2">Belongs to the peroxiredoxin family. AhpC/Prx1 subfamily.</text>
</comment>
<dbReference type="GO" id="GO:0005829">
    <property type="term" value="C:cytosol"/>
    <property type="evidence" value="ECO:0007669"/>
    <property type="project" value="TreeGrafter"/>
</dbReference>
<dbReference type="PIRSF" id="PIRSF000239">
    <property type="entry name" value="AHPC"/>
    <property type="match status" value="1"/>
</dbReference>
<feature type="active site" description="Cysteine sulfenic acid (-SOH) intermediate; for peroxidase activity" evidence="15">
    <location>
        <position position="60"/>
    </location>
</feature>
<comment type="subunit">
    <text evidence="3">Homodimer; disulfide-linked, upon oxidation. 5 homodimers assemble to form a ring-like decamer.</text>
</comment>
<evidence type="ECO:0000256" key="12">
    <source>
        <dbReference type="ARBA" id="ARBA00032077"/>
    </source>
</evidence>
<evidence type="ECO:0000259" key="16">
    <source>
        <dbReference type="PROSITE" id="PS51352"/>
    </source>
</evidence>
<keyword evidence="11" id="KW-0676">Redox-active center</keyword>